<dbReference type="InterPro" id="IPR001387">
    <property type="entry name" value="Cro/C1-type_HTH"/>
</dbReference>
<dbReference type="PANTHER" id="PTHR46558">
    <property type="entry name" value="TRACRIPTIONAL REGULATORY PROTEIN-RELATED-RELATED"/>
    <property type="match status" value="1"/>
</dbReference>
<proteinExistence type="predicted"/>
<evidence type="ECO:0000313" key="4">
    <source>
        <dbReference type="Proteomes" id="UP000308444"/>
    </source>
</evidence>
<evidence type="ECO:0000313" key="3">
    <source>
        <dbReference type="EMBL" id="TKJ06187.1"/>
    </source>
</evidence>
<evidence type="ECO:0000259" key="2">
    <source>
        <dbReference type="PROSITE" id="PS50943"/>
    </source>
</evidence>
<dbReference type="GO" id="GO:0003677">
    <property type="term" value="F:DNA binding"/>
    <property type="evidence" value="ECO:0007669"/>
    <property type="project" value="UniProtKB-KW"/>
</dbReference>
<protein>
    <submittedName>
        <fullName evidence="3">Helix-turn-helix transcriptional regulator</fullName>
    </submittedName>
</protein>
<feature type="domain" description="HTH cro/C1-type" evidence="2">
    <location>
        <begin position="7"/>
        <end position="61"/>
    </location>
</feature>
<keyword evidence="1" id="KW-0238">DNA-binding</keyword>
<dbReference type="Pfam" id="PF01381">
    <property type="entry name" value="HTH_3"/>
    <property type="match status" value="1"/>
</dbReference>
<organism evidence="3 4">
    <name type="scientific">Bacillus cereus</name>
    <dbReference type="NCBI Taxonomy" id="1396"/>
    <lineage>
        <taxon>Bacteria</taxon>
        <taxon>Bacillati</taxon>
        <taxon>Bacillota</taxon>
        <taxon>Bacilli</taxon>
        <taxon>Bacillales</taxon>
        <taxon>Bacillaceae</taxon>
        <taxon>Bacillus</taxon>
        <taxon>Bacillus cereus group</taxon>
    </lineage>
</organism>
<comment type="caution">
    <text evidence="3">The sequence shown here is derived from an EMBL/GenBank/DDBJ whole genome shotgun (WGS) entry which is preliminary data.</text>
</comment>
<dbReference type="PROSITE" id="PS50943">
    <property type="entry name" value="HTH_CROC1"/>
    <property type="match status" value="1"/>
</dbReference>
<dbReference type="Gene3D" id="1.10.260.40">
    <property type="entry name" value="lambda repressor-like DNA-binding domains"/>
    <property type="match status" value="1"/>
</dbReference>
<dbReference type="CDD" id="cd00093">
    <property type="entry name" value="HTH_XRE"/>
    <property type="match status" value="1"/>
</dbReference>
<dbReference type="AlphaFoldDB" id="A0A9X9ABL1"/>
<evidence type="ECO:0000256" key="1">
    <source>
        <dbReference type="ARBA" id="ARBA00023125"/>
    </source>
</evidence>
<dbReference type="EMBL" id="SZOH01000372">
    <property type="protein sequence ID" value="TKJ06187.1"/>
    <property type="molecule type" value="Genomic_DNA"/>
</dbReference>
<accession>A0A9X9ABL1</accession>
<gene>
    <name evidence="3" type="ORF">FC695_06815</name>
</gene>
<dbReference type="SUPFAM" id="SSF47413">
    <property type="entry name" value="lambda repressor-like DNA-binding domains"/>
    <property type="match status" value="1"/>
</dbReference>
<name>A0A9X9ABL1_BACCE</name>
<dbReference type="SMART" id="SM00530">
    <property type="entry name" value="HTH_XRE"/>
    <property type="match status" value="1"/>
</dbReference>
<dbReference type="InterPro" id="IPR010982">
    <property type="entry name" value="Lambda_DNA-bd_dom_sf"/>
</dbReference>
<sequence length="142" mass="16397">MDIGKTLAQLRKNKGLTQDQMANILDVKRARYNSWENNIAKPDIEMINKLARFHKVSADHLLGISVPEKDEEGFTEKDRKDIGKRMDAIRKDLTNTDGLMFSGEPLSEEALDSLMDAMEYIVKHTKKVNKKYIPKKYRKEAE</sequence>
<dbReference type="Proteomes" id="UP000308444">
    <property type="component" value="Unassembled WGS sequence"/>
</dbReference>
<reference evidence="3 4" key="1">
    <citation type="journal article" date="2019" name="Environ. Microbiol.">
        <title>An active ?-lactamase is a part of an orchestrated cell wall stress resistance network of Bacillus subtilis and related rhizosphere species.</title>
        <authorList>
            <person name="Bucher T."/>
            <person name="Keren-Paz A."/>
            <person name="Hausser J."/>
            <person name="Olender T."/>
            <person name="Cytryn E."/>
            <person name="Kolodkin-Gal I."/>
        </authorList>
    </citation>
    <scope>NUCLEOTIDE SEQUENCE [LARGE SCALE GENOMIC DNA]</scope>
    <source>
        <strain evidence="3 4">I32</strain>
    </source>
</reference>
<dbReference type="PANTHER" id="PTHR46558:SF11">
    <property type="entry name" value="HTH-TYPE TRANSCRIPTIONAL REGULATOR XRE"/>
    <property type="match status" value="1"/>
</dbReference>